<dbReference type="InterPro" id="IPR000792">
    <property type="entry name" value="Tscrpt_reg_LuxR_C"/>
</dbReference>
<dbReference type="InterPro" id="IPR051015">
    <property type="entry name" value="EvgA-like"/>
</dbReference>
<dbReference type="EMBL" id="JACHFM010000003">
    <property type="protein sequence ID" value="MBB5223363.1"/>
    <property type="molecule type" value="Genomic_DNA"/>
</dbReference>
<proteinExistence type="predicted"/>
<dbReference type="SUPFAM" id="SSF46894">
    <property type="entry name" value="C-terminal effector domain of the bipartite response regulators"/>
    <property type="match status" value="1"/>
</dbReference>
<dbReference type="PROSITE" id="PS00622">
    <property type="entry name" value="HTH_LUXR_1"/>
    <property type="match status" value="1"/>
</dbReference>
<reference evidence="2 3" key="1">
    <citation type="submission" date="2020-08" db="EMBL/GenBank/DDBJ databases">
        <title>Genomic Encyclopedia of Type Strains, Phase IV (KMG-IV): sequencing the most valuable type-strain genomes for metagenomic binning, comparative biology and taxonomic classification.</title>
        <authorList>
            <person name="Goeker M."/>
        </authorList>
    </citation>
    <scope>NUCLEOTIDE SEQUENCE [LARGE SCALE GENOMIC DNA]</scope>
    <source>
        <strain evidence="2 3">DSM 101730</strain>
    </source>
</reference>
<dbReference type="RefSeq" id="WP_246399865.1">
    <property type="nucleotide sequence ID" value="NZ_JACHFM010000003.1"/>
</dbReference>
<accession>A0A840SVS1</accession>
<dbReference type="GO" id="GO:0006355">
    <property type="term" value="P:regulation of DNA-templated transcription"/>
    <property type="evidence" value="ECO:0007669"/>
    <property type="project" value="InterPro"/>
</dbReference>
<dbReference type="InterPro" id="IPR016032">
    <property type="entry name" value="Sig_transdc_resp-reg_C-effctor"/>
</dbReference>
<gene>
    <name evidence="2" type="ORF">HNP73_003310</name>
</gene>
<name>A0A840SVS1_9RHOB</name>
<sequence length="252" mass="27627">MNMMKGDAYIAEPIGHGNLHSANSVRNLKRPGRFVETLVLIDRRALERDCFVRSIEMSHPRVSVIGFGSVEEWRECGNGAGEPAAILFNIGSRQVSDPAVAHELRATLENVRPVPMIVIAESEDLRDMIAAVDCGARGYIPASIGFEFIVEAMRLTAAGGMFLPAASVLSLRDVIRPRSEAAPALDKQFTARQLDVVDALRRGKANKIIAFELDMSESTVKVHIRNIMKKLSATNRTEAAFKLNSMFGPADH</sequence>
<evidence type="ECO:0000259" key="1">
    <source>
        <dbReference type="PROSITE" id="PS50043"/>
    </source>
</evidence>
<dbReference type="CDD" id="cd06170">
    <property type="entry name" value="LuxR_C_like"/>
    <property type="match status" value="1"/>
</dbReference>
<dbReference type="Gene3D" id="3.40.50.2300">
    <property type="match status" value="1"/>
</dbReference>
<dbReference type="SMART" id="SM00421">
    <property type="entry name" value="HTH_LUXR"/>
    <property type="match status" value="1"/>
</dbReference>
<dbReference type="Proteomes" id="UP000549457">
    <property type="component" value="Unassembled WGS sequence"/>
</dbReference>
<dbReference type="AlphaFoldDB" id="A0A840SVS1"/>
<dbReference type="GO" id="GO:0003677">
    <property type="term" value="F:DNA binding"/>
    <property type="evidence" value="ECO:0007669"/>
    <property type="project" value="UniProtKB-KW"/>
</dbReference>
<feature type="domain" description="HTH luxR-type" evidence="1">
    <location>
        <begin position="182"/>
        <end position="247"/>
    </location>
</feature>
<dbReference type="PROSITE" id="PS50043">
    <property type="entry name" value="HTH_LUXR_2"/>
    <property type="match status" value="1"/>
</dbReference>
<evidence type="ECO:0000313" key="3">
    <source>
        <dbReference type="Proteomes" id="UP000549457"/>
    </source>
</evidence>
<dbReference type="Pfam" id="PF00196">
    <property type="entry name" value="GerE"/>
    <property type="match status" value="1"/>
</dbReference>
<evidence type="ECO:0000313" key="2">
    <source>
        <dbReference type="EMBL" id="MBB5223363.1"/>
    </source>
</evidence>
<protein>
    <submittedName>
        <fullName evidence="2">DNA-binding NarL/FixJ family response regulator</fullName>
    </submittedName>
</protein>
<dbReference type="PRINTS" id="PR00038">
    <property type="entry name" value="HTHLUXR"/>
</dbReference>
<organism evidence="2 3">
    <name type="scientific">Amaricoccus macauensis</name>
    <dbReference type="NCBI Taxonomy" id="57001"/>
    <lineage>
        <taxon>Bacteria</taxon>
        <taxon>Pseudomonadati</taxon>
        <taxon>Pseudomonadota</taxon>
        <taxon>Alphaproteobacteria</taxon>
        <taxon>Rhodobacterales</taxon>
        <taxon>Paracoccaceae</taxon>
        <taxon>Amaricoccus</taxon>
    </lineage>
</organism>
<keyword evidence="2" id="KW-0238">DNA-binding</keyword>
<dbReference type="PANTHER" id="PTHR45566">
    <property type="entry name" value="HTH-TYPE TRANSCRIPTIONAL REGULATOR YHJB-RELATED"/>
    <property type="match status" value="1"/>
</dbReference>
<keyword evidence="3" id="KW-1185">Reference proteome</keyword>
<dbReference type="PANTHER" id="PTHR45566:SF1">
    <property type="entry name" value="HTH-TYPE TRANSCRIPTIONAL REGULATOR YHJB-RELATED"/>
    <property type="match status" value="1"/>
</dbReference>
<dbReference type="InterPro" id="IPR011006">
    <property type="entry name" value="CheY-like_superfamily"/>
</dbReference>
<dbReference type="SUPFAM" id="SSF52172">
    <property type="entry name" value="CheY-like"/>
    <property type="match status" value="1"/>
</dbReference>
<comment type="caution">
    <text evidence="2">The sequence shown here is derived from an EMBL/GenBank/DDBJ whole genome shotgun (WGS) entry which is preliminary data.</text>
</comment>